<evidence type="ECO:0000313" key="2">
    <source>
        <dbReference type="Proteomes" id="UP001231649"/>
    </source>
</evidence>
<sequence length="314" mass="35824">MFVKIIFGIAFGVLSLILIIAGMPDYYQDDNVVGWIKLHKTPATFKDAYMTCYYEGAVLASPINDPLAATLERKRNMTDGVIWIGTHSLFSENDFISIEGVQVNDMPISISYETEPNENCLIMASAGQAQTSNCTRLLPFVCYRHRRDEPVNFKCGTFDNRYKYEPRTGSCYKLHHERQEWLRAQLICSSEGGYLAVVNDEEEAMILRNMSSRRALKISKYTDWEPLFIGIRDWDRKGIWTTVQGDSLDSVYHAWGWGQPDNLGGRQYCGSLLKNGLLDDTWCHVKTLFICEKDPCKARFTHPSTGNPIEPDFP</sequence>
<keyword evidence="2" id="KW-1185">Reference proteome</keyword>
<evidence type="ECO:0000313" key="1">
    <source>
        <dbReference type="EMBL" id="KAJ8727849.1"/>
    </source>
</evidence>
<dbReference type="Proteomes" id="UP001231649">
    <property type="component" value="Chromosome 9"/>
</dbReference>
<organism evidence="1 2">
    <name type="scientific">Mythimna loreyi</name>
    <dbReference type="NCBI Taxonomy" id="667449"/>
    <lineage>
        <taxon>Eukaryota</taxon>
        <taxon>Metazoa</taxon>
        <taxon>Ecdysozoa</taxon>
        <taxon>Arthropoda</taxon>
        <taxon>Hexapoda</taxon>
        <taxon>Insecta</taxon>
        <taxon>Pterygota</taxon>
        <taxon>Neoptera</taxon>
        <taxon>Endopterygota</taxon>
        <taxon>Lepidoptera</taxon>
        <taxon>Glossata</taxon>
        <taxon>Ditrysia</taxon>
        <taxon>Noctuoidea</taxon>
        <taxon>Noctuidae</taxon>
        <taxon>Noctuinae</taxon>
        <taxon>Hadenini</taxon>
        <taxon>Mythimna</taxon>
    </lineage>
</organism>
<name>A0ACC2R1N1_9NEOP</name>
<dbReference type="EMBL" id="CM056785">
    <property type="protein sequence ID" value="KAJ8727849.1"/>
    <property type="molecule type" value="Genomic_DNA"/>
</dbReference>
<protein>
    <submittedName>
        <fullName evidence="1">Uncharacterized protein</fullName>
    </submittedName>
</protein>
<accession>A0ACC2R1N1</accession>
<gene>
    <name evidence="1" type="ORF">PYW08_016234</name>
</gene>
<reference evidence="1" key="1">
    <citation type="submission" date="2023-03" db="EMBL/GenBank/DDBJ databases">
        <title>Chromosome-level genomes of two armyworms, Mythimna separata and Mythimna loreyi, provide insights into the biosynthesis and reception of sex pheromones.</title>
        <authorList>
            <person name="Zhao H."/>
        </authorList>
    </citation>
    <scope>NUCLEOTIDE SEQUENCE</scope>
    <source>
        <strain evidence="1">BeijingLab</strain>
    </source>
</reference>
<comment type="caution">
    <text evidence="1">The sequence shown here is derived from an EMBL/GenBank/DDBJ whole genome shotgun (WGS) entry which is preliminary data.</text>
</comment>
<proteinExistence type="predicted"/>